<evidence type="ECO:0000313" key="1">
    <source>
        <dbReference type="EMBL" id="KAF5957203.1"/>
    </source>
</evidence>
<proteinExistence type="predicted"/>
<accession>A0A7J7HWJ2</accession>
<comment type="caution">
    <text evidence="1">The sequence shown here is derived from an EMBL/GenBank/DDBJ whole genome shotgun (WGS) entry which is preliminary data.</text>
</comment>
<protein>
    <submittedName>
        <fullName evidence="1">Uncharacterized protein</fullName>
    </submittedName>
</protein>
<name>A0A7J7HWJ2_CAMSI</name>
<dbReference type="EMBL" id="JACBKZ010000002">
    <property type="protein sequence ID" value="KAF5957203.1"/>
    <property type="molecule type" value="Genomic_DNA"/>
</dbReference>
<dbReference type="AlphaFoldDB" id="A0A7J7HWJ2"/>
<organism evidence="1 2">
    <name type="scientific">Camellia sinensis</name>
    <name type="common">Tea plant</name>
    <name type="synonym">Thea sinensis</name>
    <dbReference type="NCBI Taxonomy" id="4442"/>
    <lineage>
        <taxon>Eukaryota</taxon>
        <taxon>Viridiplantae</taxon>
        <taxon>Streptophyta</taxon>
        <taxon>Embryophyta</taxon>
        <taxon>Tracheophyta</taxon>
        <taxon>Spermatophyta</taxon>
        <taxon>Magnoliopsida</taxon>
        <taxon>eudicotyledons</taxon>
        <taxon>Gunneridae</taxon>
        <taxon>Pentapetalae</taxon>
        <taxon>asterids</taxon>
        <taxon>Ericales</taxon>
        <taxon>Theaceae</taxon>
        <taxon>Camellia</taxon>
    </lineage>
</organism>
<keyword evidence="2" id="KW-1185">Reference proteome</keyword>
<sequence length="154" mass="17644">MKERQKRAGHQKIFLIRECKLRYQQQKDWVVSTSRRLGHTVSRICPVDQGLLHSRICPKVGSDTGSYYSLTDLLTDSLICSCFKTPGRASALRLGSGLGGRAFYIDWEPRKKAKKERLDRKGRRGRGNETKMKKDRTTIEIDSPALKIAVLLFY</sequence>
<evidence type="ECO:0000313" key="2">
    <source>
        <dbReference type="Proteomes" id="UP000593564"/>
    </source>
</evidence>
<reference evidence="2" key="1">
    <citation type="journal article" date="2020" name="Nat. Commun.">
        <title>Genome assembly of wild tea tree DASZ reveals pedigree and selection history of tea varieties.</title>
        <authorList>
            <person name="Zhang W."/>
            <person name="Zhang Y."/>
            <person name="Qiu H."/>
            <person name="Guo Y."/>
            <person name="Wan H."/>
            <person name="Zhang X."/>
            <person name="Scossa F."/>
            <person name="Alseekh S."/>
            <person name="Zhang Q."/>
            <person name="Wang P."/>
            <person name="Xu L."/>
            <person name="Schmidt M.H."/>
            <person name="Jia X."/>
            <person name="Li D."/>
            <person name="Zhu A."/>
            <person name="Guo F."/>
            <person name="Chen W."/>
            <person name="Ni D."/>
            <person name="Usadel B."/>
            <person name="Fernie A.R."/>
            <person name="Wen W."/>
        </authorList>
    </citation>
    <scope>NUCLEOTIDE SEQUENCE [LARGE SCALE GENOMIC DNA]</scope>
    <source>
        <strain evidence="2">cv. G240</strain>
    </source>
</reference>
<gene>
    <name evidence="1" type="ORF">HYC85_004428</name>
</gene>
<reference evidence="1 2" key="2">
    <citation type="submission" date="2020-07" db="EMBL/GenBank/DDBJ databases">
        <title>Genome assembly of wild tea tree DASZ reveals pedigree and selection history of tea varieties.</title>
        <authorList>
            <person name="Zhang W."/>
        </authorList>
    </citation>
    <scope>NUCLEOTIDE SEQUENCE [LARGE SCALE GENOMIC DNA]</scope>
    <source>
        <strain evidence="2">cv. G240</strain>
        <tissue evidence="1">Leaf</tissue>
    </source>
</reference>
<dbReference type="Proteomes" id="UP000593564">
    <property type="component" value="Unassembled WGS sequence"/>
</dbReference>